<evidence type="ECO:0000256" key="3">
    <source>
        <dbReference type="ARBA" id="ARBA00022519"/>
    </source>
</evidence>
<keyword evidence="8 9" id="KW-0131">Cell cycle</keyword>
<keyword evidence="4 9" id="KW-0132">Cell division</keyword>
<dbReference type="HAMAP" id="MF_00911">
    <property type="entry name" value="FtsQ_subfam"/>
    <property type="match status" value="1"/>
</dbReference>
<feature type="domain" description="POTRA" evidence="10">
    <location>
        <begin position="91"/>
        <end position="159"/>
    </location>
</feature>
<evidence type="ECO:0000256" key="1">
    <source>
        <dbReference type="ARBA" id="ARBA00004370"/>
    </source>
</evidence>
<protein>
    <recommendedName>
        <fullName evidence="9">Cell division protein FtsQ</fullName>
    </recommendedName>
</protein>
<comment type="subcellular location">
    <subcellularLocation>
        <location evidence="9">Cell inner membrane</location>
        <topology evidence="9">Single-pass type II membrane protein</topology>
    </subcellularLocation>
    <subcellularLocation>
        <location evidence="1">Membrane</location>
    </subcellularLocation>
    <text evidence="9">Localizes to the division septum.</text>
</comment>
<organism evidence="11 12">
    <name type="scientific">Pseudochrobactrum kiredjianiae</name>
    <dbReference type="NCBI Taxonomy" id="386305"/>
    <lineage>
        <taxon>Bacteria</taxon>
        <taxon>Pseudomonadati</taxon>
        <taxon>Pseudomonadota</taxon>
        <taxon>Alphaproteobacteria</taxon>
        <taxon>Hyphomicrobiales</taxon>
        <taxon>Brucellaceae</taxon>
        <taxon>Pseudochrobactrum</taxon>
    </lineage>
</organism>
<dbReference type="InterPro" id="IPR005548">
    <property type="entry name" value="Cell_div_FtsQ/DivIB_C"/>
</dbReference>
<name>A0ABW3V3Q7_9HYPH</name>
<accession>A0ABW3V3Q7</accession>
<dbReference type="Gene3D" id="3.10.20.310">
    <property type="entry name" value="membrane protein fhac"/>
    <property type="match status" value="1"/>
</dbReference>
<evidence type="ECO:0000259" key="10">
    <source>
        <dbReference type="PROSITE" id="PS51779"/>
    </source>
</evidence>
<dbReference type="InterPro" id="IPR045335">
    <property type="entry name" value="FtsQ_C_sf"/>
</dbReference>
<dbReference type="PANTHER" id="PTHR35851">
    <property type="entry name" value="CELL DIVISION PROTEIN FTSQ"/>
    <property type="match status" value="1"/>
</dbReference>
<evidence type="ECO:0000256" key="7">
    <source>
        <dbReference type="ARBA" id="ARBA00023136"/>
    </source>
</evidence>
<evidence type="ECO:0000256" key="2">
    <source>
        <dbReference type="ARBA" id="ARBA00022475"/>
    </source>
</evidence>
<dbReference type="Gene3D" id="3.40.50.11690">
    <property type="entry name" value="Cell division protein FtsQ/DivIB"/>
    <property type="match status" value="1"/>
</dbReference>
<evidence type="ECO:0000256" key="9">
    <source>
        <dbReference type="HAMAP-Rule" id="MF_00911"/>
    </source>
</evidence>
<dbReference type="InterPro" id="IPR026579">
    <property type="entry name" value="FtsQ"/>
</dbReference>
<dbReference type="PANTHER" id="PTHR35851:SF1">
    <property type="entry name" value="CELL DIVISION PROTEIN FTSQ"/>
    <property type="match status" value="1"/>
</dbReference>
<dbReference type="RefSeq" id="WP_374806540.1">
    <property type="nucleotide sequence ID" value="NZ_JAUCBM010000003.1"/>
</dbReference>
<keyword evidence="12" id="KW-1185">Reference proteome</keyword>
<sequence length="314" mass="34197">MHALKTRSDRSNHDAMMSRTSLSHGGAFVLPRFLRKPFRIASRLIGGGVNIPRYAGTLGLVSFLGATGIYGMVVGDHTHTVVKATASTFGFAIERVSVAGNNETSEIDILEKLGLDGETSLIGFNADEARLAIETLPWVAGVEIRKVYPGSVVVSLEERKAFALWQSGRDLLVVDEAGKPIVPLNGSRYASLPLVVGEGASSRGKAFIETVAAYPDLAAKVRAYARVSDRRWDLLFDNGVRVLLPEQDVKRALAEVETLQRTKNILGRDILSLDMRLDDRVTVQLTPTGMESREKMLKDREKAAKAAKAAGRRV</sequence>
<comment type="function">
    <text evidence="9">Essential cell division protein.</text>
</comment>
<evidence type="ECO:0000256" key="6">
    <source>
        <dbReference type="ARBA" id="ARBA00022989"/>
    </source>
</evidence>
<keyword evidence="7 9" id="KW-0472">Membrane</keyword>
<evidence type="ECO:0000256" key="5">
    <source>
        <dbReference type="ARBA" id="ARBA00022692"/>
    </source>
</evidence>
<dbReference type="EMBL" id="JBHTMA010000033">
    <property type="protein sequence ID" value="MFD1227196.1"/>
    <property type="molecule type" value="Genomic_DNA"/>
</dbReference>
<dbReference type="Pfam" id="PF03799">
    <property type="entry name" value="FtsQ_DivIB_C"/>
    <property type="match status" value="1"/>
</dbReference>
<dbReference type="InterPro" id="IPR034746">
    <property type="entry name" value="POTRA"/>
</dbReference>
<keyword evidence="3 9" id="KW-0997">Cell inner membrane</keyword>
<dbReference type="PROSITE" id="PS51779">
    <property type="entry name" value="POTRA"/>
    <property type="match status" value="1"/>
</dbReference>
<evidence type="ECO:0000313" key="11">
    <source>
        <dbReference type="EMBL" id="MFD1227196.1"/>
    </source>
</evidence>
<evidence type="ECO:0000313" key="12">
    <source>
        <dbReference type="Proteomes" id="UP001597263"/>
    </source>
</evidence>
<keyword evidence="6 9" id="KW-1133">Transmembrane helix</keyword>
<evidence type="ECO:0000256" key="4">
    <source>
        <dbReference type="ARBA" id="ARBA00022618"/>
    </source>
</evidence>
<comment type="caution">
    <text evidence="11">The sequence shown here is derived from an EMBL/GenBank/DDBJ whole genome shotgun (WGS) entry which is preliminary data.</text>
</comment>
<dbReference type="Pfam" id="PF08478">
    <property type="entry name" value="POTRA_1"/>
    <property type="match status" value="1"/>
</dbReference>
<reference evidence="12" key="1">
    <citation type="journal article" date="2019" name="Int. J. Syst. Evol. Microbiol.">
        <title>The Global Catalogue of Microorganisms (GCM) 10K type strain sequencing project: providing services to taxonomists for standard genome sequencing and annotation.</title>
        <authorList>
            <consortium name="The Broad Institute Genomics Platform"/>
            <consortium name="The Broad Institute Genome Sequencing Center for Infectious Disease"/>
            <person name="Wu L."/>
            <person name="Ma J."/>
        </authorList>
    </citation>
    <scope>NUCLEOTIDE SEQUENCE [LARGE SCALE GENOMIC DNA]</scope>
    <source>
        <strain evidence="12">CCUG 49584</strain>
    </source>
</reference>
<dbReference type="Proteomes" id="UP001597263">
    <property type="component" value="Unassembled WGS sequence"/>
</dbReference>
<comment type="similarity">
    <text evidence="9">Belongs to the FtsQ/DivIB family. FtsQ subfamily.</text>
</comment>
<dbReference type="GO" id="GO:0051301">
    <property type="term" value="P:cell division"/>
    <property type="evidence" value="ECO:0007669"/>
    <property type="project" value="UniProtKB-KW"/>
</dbReference>
<gene>
    <name evidence="9" type="primary">ftsQ</name>
    <name evidence="11" type="ORF">ACFQ35_08575</name>
</gene>
<keyword evidence="5 9" id="KW-0812">Transmembrane</keyword>
<proteinExistence type="inferred from homology"/>
<evidence type="ECO:0000256" key="8">
    <source>
        <dbReference type="ARBA" id="ARBA00023306"/>
    </source>
</evidence>
<keyword evidence="2 9" id="KW-1003">Cell membrane</keyword>
<dbReference type="InterPro" id="IPR013685">
    <property type="entry name" value="POTRA_FtsQ_type"/>
</dbReference>